<dbReference type="GO" id="GO:0034755">
    <property type="term" value="P:iron ion transmembrane transport"/>
    <property type="evidence" value="ECO:0007669"/>
    <property type="project" value="TreeGrafter"/>
</dbReference>
<name>A0AAU7S4N0_9HYPH</name>
<feature type="transmembrane region" description="Helical" evidence="7">
    <location>
        <begin position="94"/>
        <end position="111"/>
    </location>
</feature>
<keyword evidence="2" id="KW-0813">Transport</keyword>
<feature type="transmembrane region" description="Helical" evidence="7">
    <location>
        <begin position="247"/>
        <end position="266"/>
    </location>
</feature>
<comment type="subcellular location">
    <subcellularLocation>
        <location evidence="1">Membrane</location>
        <topology evidence="1">Multi-pass membrane protein</topology>
    </subcellularLocation>
</comment>
<evidence type="ECO:0000256" key="3">
    <source>
        <dbReference type="ARBA" id="ARBA00022692"/>
    </source>
</evidence>
<dbReference type="GO" id="GO:0015086">
    <property type="term" value="F:cadmium ion transmembrane transporter activity"/>
    <property type="evidence" value="ECO:0007669"/>
    <property type="project" value="TreeGrafter"/>
</dbReference>
<keyword evidence="8" id="KW-0614">Plasmid</keyword>
<evidence type="ECO:0000313" key="8">
    <source>
        <dbReference type="EMBL" id="XBT97412.1"/>
    </source>
</evidence>
<keyword evidence="3 7" id="KW-0812">Transmembrane</keyword>
<dbReference type="PANTHER" id="PTHR11706">
    <property type="entry name" value="SOLUTE CARRIER PROTEIN FAMILY 11 MEMBER"/>
    <property type="match status" value="1"/>
</dbReference>
<keyword evidence="4" id="KW-0769">Symport</keyword>
<proteinExistence type="predicted"/>
<feature type="transmembrane region" description="Helical" evidence="7">
    <location>
        <begin position="53"/>
        <end position="73"/>
    </location>
</feature>
<feature type="transmembrane region" description="Helical" evidence="7">
    <location>
        <begin position="371"/>
        <end position="391"/>
    </location>
</feature>
<dbReference type="Pfam" id="PF01566">
    <property type="entry name" value="Nramp"/>
    <property type="match status" value="1"/>
</dbReference>
<accession>A0AAU7S4N0</accession>
<keyword evidence="5 7" id="KW-1133">Transmembrane helix</keyword>
<evidence type="ECO:0000256" key="7">
    <source>
        <dbReference type="SAM" id="Phobius"/>
    </source>
</evidence>
<feature type="transmembrane region" description="Helical" evidence="7">
    <location>
        <begin position="131"/>
        <end position="148"/>
    </location>
</feature>
<feature type="transmembrane region" description="Helical" evidence="7">
    <location>
        <begin position="155"/>
        <end position="176"/>
    </location>
</feature>
<gene>
    <name evidence="8" type="ORF">ABM479_29545</name>
</gene>
<sequence>MSDYQVDDKSAVVEPSKPRILEILGPGLVTGASDDDPSGIATYSQAGAQFGYMASWTLVLTYPLMVAVQMISARIGRTTGRGLAGSMAKCYPRWVGVSVTVPLLVANIINLGADLGAMGDAAHLLLNGNSLIYVAGFGVICILLQVLLKYKRYVAVLKWLSLALLSYIATLFVVHVDWSSFTRGLLLPTFKADPNYWSMIVAIFGTTISPYLFFWQASQEAEDLKEKPRQEALVKHPREAKRADARITLDTLIGMAASNIVALAIITTTAATLNKAGAANIESSVDAAKAIEPLAGHFAKIVFATGIIGTGLLAVPVLAGSAAYAVGEAARWKVGLSREPSEAKAFYTTVGLATMVGMLLNFTPIPPMKALFWSAVINGIVAVPVMAILMLIASNPKVMKQFVIRGGLKALGWISCATMFAAVIGMAVTAFF</sequence>
<dbReference type="InterPro" id="IPR001046">
    <property type="entry name" value="NRAMP_fam"/>
</dbReference>
<feature type="transmembrane region" description="Helical" evidence="7">
    <location>
        <begin position="196"/>
        <end position="215"/>
    </location>
</feature>
<reference evidence="8" key="1">
    <citation type="submission" date="2024-06" db="EMBL/GenBank/DDBJ databases">
        <authorList>
            <person name="Li T."/>
            <person name="Gao R."/>
        </authorList>
    </citation>
    <scope>NUCLEOTIDE SEQUENCE</scope>
    <source>
        <strain evidence="8">ZPR3</strain>
        <plasmid evidence="8">unnamed2</plasmid>
    </source>
</reference>
<evidence type="ECO:0000256" key="4">
    <source>
        <dbReference type="ARBA" id="ARBA00022847"/>
    </source>
</evidence>
<evidence type="ECO:0000256" key="2">
    <source>
        <dbReference type="ARBA" id="ARBA00022448"/>
    </source>
</evidence>
<dbReference type="GO" id="GO:0005384">
    <property type="term" value="F:manganese ion transmembrane transporter activity"/>
    <property type="evidence" value="ECO:0007669"/>
    <property type="project" value="TreeGrafter"/>
</dbReference>
<dbReference type="PANTHER" id="PTHR11706:SF33">
    <property type="entry name" value="NATURAL RESISTANCE-ASSOCIATED MACROPHAGE PROTEIN 2"/>
    <property type="match status" value="1"/>
</dbReference>
<feature type="transmembrane region" description="Helical" evidence="7">
    <location>
        <begin position="301"/>
        <end position="324"/>
    </location>
</feature>
<dbReference type="GO" id="GO:0005886">
    <property type="term" value="C:plasma membrane"/>
    <property type="evidence" value="ECO:0007669"/>
    <property type="project" value="TreeGrafter"/>
</dbReference>
<evidence type="ECO:0000256" key="5">
    <source>
        <dbReference type="ARBA" id="ARBA00022989"/>
    </source>
</evidence>
<organism evidence="8">
    <name type="scientific">Rhizobium sp. ZPR3</name>
    <dbReference type="NCBI Taxonomy" id="3158967"/>
    <lineage>
        <taxon>Bacteria</taxon>
        <taxon>Pseudomonadati</taxon>
        <taxon>Pseudomonadota</taxon>
        <taxon>Alphaproteobacteria</taxon>
        <taxon>Hyphomicrobiales</taxon>
        <taxon>Rhizobiaceae</taxon>
        <taxon>Rhizobium/Agrobacterium group</taxon>
        <taxon>Rhizobium</taxon>
    </lineage>
</organism>
<dbReference type="GO" id="GO:0015293">
    <property type="term" value="F:symporter activity"/>
    <property type="evidence" value="ECO:0007669"/>
    <property type="project" value="UniProtKB-KW"/>
</dbReference>
<dbReference type="RefSeq" id="WP_349962493.1">
    <property type="nucleotide sequence ID" value="NZ_CP157962.1"/>
</dbReference>
<feature type="transmembrane region" description="Helical" evidence="7">
    <location>
        <begin position="345"/>
        <end position="365"/>
    </location>
</feature>
<keyword evidence="6 7" id="KW-0472">Membrane</keyword>
<dbReference type="EMBL" id="CP157962">
    <property type="protein sequence ID" value="XBT97412.1"/>
    <property type="molecule type" value="Genomic_DNA"/>
</dbReference>
<geneLocation type="plasmid" evidence="8">
    <name>unnamed2</name>
</geneLocation>
<protein>
    <submittedName>
        <fullName evidence="8">Divalent metal cation transporter</fullName>
    </submittedName>
</protein>
<dbReference type="AlphaFoldDB" id="A0AAU7S4N0"/>
<feature type="transmembrane region" description="Helical" evidence="7">
    <location>
        <begin position="411"/>
        <end position="431"/>
    </location>
</feature>
<evidence type="ECO:0000256" key="1">
    <source>
        <dbReference type="ARBA" id="ARBA00004141"/>
    </source>
</evidence>
<evidence type="ECO:0000256" key="6">
    <source>
        <dbReference type="ARBA" id="ARBA00023136"/>
    </source>
</evidence>